<dbReference type="PATRIC" id="fig|749927.5.peg.5214"/>
<dbReference type="Proteomes" id="UP000000328">
    <property type="component" value="Chromosome"/>
</dbReference>
<protein>
    <submittedName>
        <fullName evidence="2">Uncharacterized protein</fullName>
    </submittedName>
</protein>
<evidence type="ECO:0000313" key="2">
    <source>
        <dbReference type="EMBL" id="ADJ46806.1"/>
    </source>
</evidence>
<feature type="transmembrane region" description="Helical" evidence="1">
    <location>
        <begin position="124"/>
        <end position="144"/>
    </location>
</feature>
<keyword evidence="1" id="KW-0472">Membrane</keyword>
<feature type="transmembrane region" description="Helical" evidence="1">
    <location>
        <begin position="180"/>
        <end position="204"/>
    </location>
</feature>
<feature type="transmembrane region" description="Helical" evidence="1">
    <location>
        <begin position="243"/>
        <end position="276"/>
    </location>
</feature>
<dbReference type="eggNOG" id="ENOG5033CRG">
    <property type="taxonomic scope" value="Bacteria"/>
</dbReference>
<keyword evidence="1" id="KW-1133">Transmembrane helix</keyword>
<organism evidence="2 3">
    <name type="scientific">Amycolatopsis mediterranei (strain U-32)</name>
    <dbReference type="NCBI Taxonomy" id="749927"/>
    <lineage>
        <taxon>Bacteria</taxon>
        <taxon>Bacillati</taxon>
        <taxon>Actinomycetota</taxon>
        <taxon>Actinomycetes</taxon>
        <taxon>Pseudonocardiales</taxon>
        <taxon>Pseudonocardiaceae</taxon>
        <taxon>Amycolatopsis</taxon>
    </lineage>
</organism>
<gene>
    <name evidence="2" type="ordered locus">AMED_5041</name>
</gene>
<keyword evidence="1" id="KW-0812">Transmembrane</keyword>
<dbReference type="RefSeq" id="WP_013226868.1">
    <property type="nucleotide sequence ID" value="NC_014318.1"/>
</dbReference>
<feature type="transmembrane region" description="Helical" evidence="1">
    <location>
        <begin position="210"/>
        <end position="231"/>
    </location>
</feature>
<evidence type="ECO:0000256" key="1">
    <source>
        <dbReference type="SAM" id="Phobius"/>
    </source>
</evidence>
<dbReference type="GeneID" id="92872752"/>
<sequence>MVVDSMLKKEQERPVVQVDCPSLPDLIEARKKGPSEFAKTREAYERSQGKILEEYYALNFPAAILLVRAKEQNGADGGAERNVLKMRLYYDAFESTPDVDDVFRSARRVERKYSVLLEGKTQEILARGIYTTAVVLLGVLDAMVGSPDKPKRMPVAAASAQKEIRQIEQNARDAALDRALVRYLGGLAAGFVLAVAGVIVLKFVPMKAEIGAKLITCLMAGAIGAILSVMIRTAHRQKLSVSLAQGPFVVFLSGVFRLIIGAVFGAAMFVLVSAGLVPIAVPDSAEKVNFFFAGLAFLAGFSERWAQDTIVRTLPGAADQNAVVPARGKDG</sequence>
<name>A0A0H3D848_AMYMU</name>
<dbReference type="AlphaFoldDB" id="A0A0H3D848"/>
<dbReference type="HOGENOM" id="CLU_838473_0_0_11"/>
<dbReference type="KEGG" id="amd:AMED_5041"/>
<proteinExistence type="predicted"/>
<accession>A0A0H3D848</accession>
<dbReference type="EMBL" id="CP002000">
    <property type="protein sequence ID" value="ADJ46806.1"/>
    <property type="molecule type" value="Genomic_DNA"/>
</dbReference>
<reference evidence="2 3" key="1">
    <citation type="journal article" date="2010" name="Cell Res.">
        <title>Complete genome sequence of the rifamycin SV-producing Amycolatopsis mediterranei U32 revealed its genetic characteristics in phylogeny and metabolism.</title>
        <authorList>
            <person name="Zhao W."/>
            <person name="Zhong Y."/>
            <person name="Yuan H."/>
            <person name="Wang J."/>
            <person name="Zheng H."/>
            <person name="Wang Y."/>
            <person name="Cen X."/>
            <person name="Xu F."/>
            <person name="Bai J."/>
            <person name="Han X."/>
            <person name="Lu G."/>
            <person name="Zhu Y."/>
            <person name="Shao Z."/>
            <person name="Yan H."/>
            <person name="Li C."/>
            <person name="Peng N."/>
            <person name="Zhang Z."/>
            <person name="Zhang Y."/>
            <person name="Lin W."/>
            <person name="Fan Y."/>
            <person name="Qin Z."/>
            <person name="Hu Y."/>
            <person name="Zhu B."/>
            <person name="Wang S."/>
            <person name="Ding X."/>
            <person name="Zhao G.P."/>
        </authorList>
    </citation>
    <scope>NUCLEOTIDE SEQUENCE [LARGE SCALE GENOMIC DNA]</scope>
    <source>
        <strain evidence="3">U-32</strain>
    </source>
</reference>
<evidence type="ECO:0000313" key="3">
    <source>
        <dbReference type="Proteomes" id="UP000000328"/>
    </source>
</evidence>
<dbReference type="OrthoDB" id="3633468at2"/>